<dbReference type="EMBL" id="JBCNJP010000018">
    <property type="protein sequence ID" value="KAK9064136.1"/>
    <property type="molecule type" value="Genomic_DNA"/>
</dbReference>
<dbReference type="Proteomes" id="UP001408789">
    <property type="component" value="Unassembled WGS sequence"/>
</dbReference>
<comment type="caution">
    <text evidence="10">The sequence shown here is derived from an EMBL/GenBank/DDBJ whole genome shotgun (WGS) entry which is preliminary data.</text>
</comment>
<dbReference type="Pfam" id="PF00023">
    <property type="entry name" value="Ank"/>
    <property type="match status" value="1"/>
</dbReference>
<dbReference type="InterPro" id="IPR026961">
    <property type="entry name" value="PGG_dom"/>
</dbReference>
<dbReference type="PANTHER" id="PTHR24186">
    <property type="entry name" value="PROTEIN PHOSPHATASE 1 REGULATORY SUBUNIT"/>
    <property type="match status" value="1"/>
</dbReference>
<proteinExistence type="predicted"/>
<dbReference type="Gene3D" id="1.25.40.20">
    <property type="entry name" value="Ankyrin repeat-containing domain"/>
    <property type="match status" value="2"/>
</dbReference>
<dbReference type="Pfam" id="PF12796">
    <property type="entry name" value="Ank_2"/>
    <property type="match status" value="1"/>
</dbReference>
<organism evidence="10 11">
    <name type="scientific">Deinandra increscens subsp. villosa</name>
    <dbReference type="NCBI Taxonomy" id="3103831"/>
    <lineage>
        <taxon>Eukaryota</taxon>
        <taxon>Viridiplantae</taxon>
        <taxon>Streptophyta</taxon>
        <taxon>Embryophyta</taxon>
        <taxon>Tracheophyta</taxon>
        <taxon>Spermatophyta</taxon>
        <taxon>Magnoliopsida</taxon>
        <taxon>eudicotyledons</taxon>
        <taxon>Gunneridae</taxon>
        <taxon>Pentapetalae</taxon>
        <taxon>asterids</taxon>
        <taxon>campanulids</taxon>
        <taxon>Asterales</taxon>
        <taxon>Asteraceae</taxon>
        <taxon>Asteroideae</taxon>
        <taxon>Heliantheae alliance</taxon>
        <taxon>Madieae</taxon>
        <taxon>Madiinae</taxon>
        <taxon>Deinandra</taxon>
    </lineage>
</organism>
<evidence type="ECO:0000256" key="2">
    <source>
        <dbReference type="ARBA" id="ARBA00022692"/>
    </source>
</evidence>
<reference evidence="10 11" key="1">
    <citation type="submission" date="2024-04" db="EMBL/GenBank/DDBJ databases">
        <title>The reference genome of an endangered Asteraceae, Deinandra increscens subsp. villosa, native to the Central Coast of California.</title>
        <authorList>
            <person name="Guilliams M."/>
            <person name="Hasenstab-Lehman K."/>
            <person name="Meyer R."/>
            <person name="Mcevoy S."/>
        </authorList>
    </citation>
    <scope>NUCLEOTIDE SEQUENCE [LARGE SCALE GENOMIC DNA]</scope>
    <source>
        <tissue evidence="10">Leaf</tissue>
    </source>
</reference>
<dbReference type="PANTHER" id="PTHR24186:SF48">
    <property type="entry name" value="ANKYRIN REPEAT-CONTAINING PROTEIN ITN1"/>
    <property type="match status" value="1"/>
</dbReference>
<keyword evidence="4 8" id="KW-1133">Transmembrane helix</keyword>
<dbReference type="PROSITE" id="PS50297">
    <property type="entry name" value="ANK_REP_REGION"/>
    <property type="match status" value="2"/>
</dbReference>
<evidence type="ECO:0000256" key="5">
    <source>
        <dbReference type="ARBA" id="ARBA00023043"/>
    </source>
</evidence>
<feature type="domain" description="PGG" evidence="9">
    <location>
        <begin position="314"/>
        <end position="404"/>
    </location>
</feature>
<evidence type="ECO:0000259" key="9">
    <source>
        <dbReference type="Pfam" id="PF13962"/>
    </source>
</evidence>
<evidence type="ECO:0000256" key="1">
    <source>
        <dbReference type="ARBA" id="ARBA00004141"/>
    </source>
</evidence>
<feature type="repeat" description="ANK" evidence="7">
    <location>
        <begin position="174"/>
        <end position="206"/>
    </location>
</feature>
<feature type="transmembrane region" description="Helical" evidence="8">
    <location>
        <begin position="413"/>
        <end position="439"/>
    </location>
</feature>
<dbReference type="SUPFAM" id="SSF48403">
    <property type="entry name" value="Ankyrin repeat"/>
    <property type="match status" value="1"/>
</dbReference>
<feature type="transmembrane region" description="Helical" evidence="8">
    <location>
        <begin position="386"/>
        <end position="407"/>
    </location>
</feature>
<keyword evidence="2 8" id="KW-0812">Transmembrane</keyword>
<evidence type="ECO:0000256" key="3">
    <source>
        <dbReference type="ARBA" id="ARBA00022737"/>
    </source>
</evidence>
<evidence type="ECO:0000313" key="11">
    <source>
        <dbReference type="Proteomes" id="UP001408789"/>
    </source>
</evidence>
<dbReference type="InterPro" id="IPR036770">
    <property type="entry name" value="Ankyrin_rpt-contain_sf"/>
</dbReference>
<dbReference type="InterPro" id="IPR002110">
    <property type="entry name" value="Ankyrin_rpt"/>
</dbReference>
<dbReference type="Pfam" id="PF13962">
    <property type="entry name" value="PGG"/>
    <property type="match status" value="1"/>
</dbReference>
<dbReference type="SMART" id="SM00248">
    <property type="entry name" value="ANK"/>
    <property type="match status" value="5"/>
</dbReference>
<accession>A0AAP0CW77</accession>
<evidence type="ECO:0000256" key="8">
    <source>
        <dbReference type="SAM" id="Phobius"/>
    </source>
</evidence>
<keyword evidence="5 7" id="KW-0040">ANK repeat</keyword>
<gene>
    <name evidence="10" type="ORF">SSX86_018008</name>
</gene>
<evidence type="ECO:0000256" key="7">
    <source>
        <dbReference type="PROSITE-ProRule" id="PRU00023"/>
    </source>
</evidence>
<evidence type="ECO:0000256" key="4">
    <source>
        <dbReference type="ARBA" id="ARBA00022989"/>
    </source>
</evidence>
<keyword evidence="6 8" id="KW-0472">Membrane</keyword>
<feature type="repeat" description="ANK" evidence="7">
    <location>
        <begin position="99"/>
        <end position="131"/>
    </location>
</feature>
<comment type="subcellular location">
    <subcellularLocation>
        <location evidence="1">Membrane</location>
        <topology evidence="1">Multi-pass membrane protein</topology>
    </subcellularLocation>
</comment>
<evidence type="ECO:0000313" key="10">
    <source>
        <dbReference type="EMBL" id="KAK9064136.1"/>
    </source>
</evidence>
<feature type="transmembrane region" description="Helical" evidence="8">
    <location>
        <begin position="346"/>
        <end position="365"/>
    </location>
</feature>
<sequence>MDDEGLEKEVLTKPNCNILVPSPSSTSAPELVLKASGKKKYVKQVTGRHNDTELLLHLAAKQGDLASVKHILDEIISQIPETSSGADFRASMVNQVNERGETALYAAAENGHLEVVKELLKYAEKETLTRRSCLEFDPLHIAASQGHHARSGHVDTVRILLEKEPQLARKMDKQGQTALHMAVKGASSEVVKLLLEADAAIVMLPDKSGLTALHVATRKKRAEIVNQLLSLPETNVNALTKAHKTALDIAEGLSSSKKSTDIRASLVGRGAVRANQLNQPRDEFRNSVTEIKNDIHLIAKDVKKFHHEGNNNNPVTLAVLLAAMALAVLITVPGDDQMAHGTCYKILFIFDMIALYTSLAVVVIHMTLGIRGENKRGSSRVVVERLMWLACVCTSVAFMVSAYIIMVGRKNEWVAAVSVTVFGGAIMVVALGTMAYNVVRWERNRSMIRKEKIPANRVS</sequence>
<name>A0AAP0CW77_9ASTR</name>
<feature type="transmembrane region" description="Helical" evidence="8">
    <location>
        <begin position="314"/>
        <end position="334"/>
    </location>
</feature>
<protein>
    <recommendedName>
        <fullName evidence="9">PGG domain-containing protein</fullName>
    </recommendedName>
</protein>
<keyword evidence="11" id="KW-1185">Reference proteome</keyword>
<dbReference type="AlphaFoldDB" id="A0AAP0CW77"/>
<evidence type="ECO:0000256" key="6">
    <source>
        <dbReference type="ARBA" id="ARBA00023136"/>
    </source>
</evidence>
<keyword evidence="3" id="KW-0677">Repeat</keyword>
<dbReference type="PROSITE" id="PS50088">
    <property type="entry name" value="ANK_REPEAT"/>
    <property type="match status" value="2"/>
</dbReference>
<dbReference type="GO" id="GO:0005886">
    <property type="term" value="C:plasma membrane"/>
    <property type="evidence" value="ECO:0007669"/>
    <property type="project" value="TreeGrafter"/>
</dbReference>